<evidence type="ECO:0000313" key="2">
    <source>
        <dbReference type="EMBL" id="CAA9496328.1"/>
    </source>
</evidence>
<organism evidence="2">
    <name type="scientific">uncultured Solirubrobacteraceae bacterium</name>
    <dbReference type="NCBI Taxonomy" id="1162706"/>
    <lineage>
        <taxon>Bacteria</taxon>
        <taxon>Bacillati</taxon>
        <taxon>Actinomycetota</taxon>
        <taxon>Thermoleophilia</taxon>
        <taxon>Solirubrobacterales</taxon>
        <taxon>Solirubrobacteraceae</taxon>
        <taxon>environmental samples</taxon>
    </lineage>
</organism>
<dbReference type="EMBL" id="CADCVQ010000072">
    <property type="protein sequence ID" value="CAA9496328.1"/>
    <property type="molecule type" value="Genomic_DNA"/>
</dbReference>
<evidence type="ECO:0000256" key="1">
    <source>
        <dbReference type="SAM" id="MobiDB-lite"/>
    </source>
</evidence>
<feature type="compositionally biased region" description="Polar residues" evidence="1">
    <location>
        <begin position="1"/>
        <end position="21"/>
    </location>
</feature>
<gene>
    <name evidence="2" type="ORF">AVDCRST_MAG67-1572</name>
</gene>
<sequence length="67" mass="7218">ASNSGATSLNSVISKDTSSKATDARQKRPRTPSRAALQTPYSLRDTHEGRLRTLRADPLPLPMEAVA</sequence>
<reference evidence="2" key="1">
    <citation type="submission" date="2020-02" db="EMBL/GenBank/DDBJ databases">
        <authorList>
            <person name="Meier V. D."/>
        </authorList>
    </citation>
    <scope>NUCLEOTIDE SEQUENCE</scope>
    <source>
        <strain evidence="2">AVDCRST_MAG67</strain>
    </source>
</reference>
<protein>
    <submittedName>
        <fullName evidence="2">Uncharacterized protein</fullName>
    </submittedName>
</protein>
<proteinExistence type="predicted"/>
<feature type="compositionally biased region" description="Basic and acidic residues" evidence="1">
    <location>
        <begin position="44"/>
        <end position="55"/>
    </location>
</feature>
<accession>A0A6J4SLC1</accession>
<feature type="non-terminal residue" evidence="2">
    <location>
        <position position="1"/>
    </location>
</feature>
<feature type="region of interest" description="Disordered" evidence="1">
    <location>
        <begin position="1"/>
        <end position="67"/>
    </location>
</feature>
<dbReference type="AlphaFoldDB" id="A0A6J4SLC1"/>
<name>A0A6J4SLC1_9ACTN</name>